<dbReference type="InterPro" id="IPR001347">
    <property type="entry name" value="SIS_dom"/>
</dbReference>
<dbReference type="CDD" id="cd05009">
    <property type="entry name" value="SIS_GlmS_GlmD_2"/>
    <property type="match status" value="1"/>
</dbReference>
<dbReference type="SUPFAM" id="SSF53697">
    <property type="entry name" value="SIS domain"/>
    <property type="match status" value="1"/>
</dbReference>
<keyword evidence="1" id="KW-0677">Repeat</keyword>
<organism evidence="3 4">
    <name type="scientific">Leifsonia tongyongensis</name>
    <dbReference type="NCBI Taxonomy" id="1268043"/>
    <lineage>
        <taxon>Bacteria</taxon>
        <taxon>Bacillati</taxon>
        <taxon>Actinomycetota</taxon>
        <taxon>Actinomycetes</taxon>
        <taxon>Micrococcales</taxon>
        <taxon>Microbacteriaceae</taxon>
        <taxon>Leifsonia</taxon>
    </lineage>
</organism>
<dbReference type="GO" id="GO:0097367">
    <property type="term" value="F:carbohydrate derivative binding"/>
    <property type="evidence" value="ECO:0007669"/>
    <property type="project" value="InterPro"/>
</dbReference>
<dbReference type="Gene3D" id="3.40.50.10490">
    <property type="entry name" value="Glucose-6-phosphate isomerase like protein, domain 1"/>
    <property type="match status" value="2"/>
</dbReference>
<proteinExistence type="predicted"/>
<sequence>MSDALITEPGMHISAEIAEQPARWIDVVTTQEGPLDVAAEILRQARPGFVVLVARGTSDHAALYGQYLLEGLLGVPVALATPSVRRNDSQSIYHRAMAVVALSQSGSSPDLVATVQDARSAGVPTIAFTNDTSSALATAAAVHVDLSAGPELSVAATKSYTAELIALYAWINRAADVGWTELQRSVQDLADAARGVITSSAQIARSLSDELRDTDRALVIGRGLSMATAREAALKLMETSMLPASGWSAADAKHGPLGQVVEGTPVFLLNRITRGRASVEDLIPLLAAKGARIHALAATAGSKHLSPSPLTDVMPTTIPDDLVPMLEIIPFQQLARELALHRGLNPDAPAGLSKITRTL</sequence>
<dbReference type="PROSITE" id="PS51464">
    <property type="entry name" value="SIS"/>
    <property type="match status" value="2"/>
</dbReference>
<dbReference type="PANTHER" id="PTHR10937">
    <property type="entry name" value="GLUCOSAMINE--FRUCTOSE-6-PHOSPHATE AMINOTRANSFERASE, ISOMERIZING"/>
    <property type="match status" value="1"/>
</dbReference>
<protein>
    <submittedName>
        <fullName evidence="3">SIS domain-containing protein</fullName>
    </submittedName>
</protein>
<dbReference type="InterPro" id="IPR035490">
    <property type="entry name" value="GlmS/FrlB_SIS"/>
</dbReference>
<accession>A0A6L9XWJ7</accession>
<feature type="domain" description="SIS" evidence="2">
    <location>
        <begin position="207"/>
        <end position="349"/>
    </location>
</feature>
<gene>
    <name evidence="3" type="ORF">G3T36_07995</name>
</gene>
<dbReference type="GO" id="GO:1901135">
    <property type="term" value="P:carbohydrate derivative metabolic process"/>
    <property type="evidence" value="ECO:0007669"/>
    <property type="project" value="InterPro"/>
</dbReference>
<dbReference type="RefSeq" id="WP_163289159.1">
    <property type="nucleotide sequence ID" value="NZ_JAAGWY010000002.1"/>
</dbReference>
<dbReference type="CDD" id="cd05008">
    <property type="entry name" value="SIS_GlmS_GlmD_1"/>
    <property type="match status" value="1"/>
</dbReference>
<dbReference type="InterPro" id="IPR046348">
    <property type="entry name" value="SIS_dom_sf"/>
</dbReference>
<feature type="domain" description="SIS" evidence="2">
    <location>
        <begin position="38"/>
        <end position="180"/>
    </location>
</feature>
<evidence type="ECO:0000313" key="3">
    <source>
        <dbReference type="EMBL" id="NEN05812.1"/>
    </source>
</evidence>
<dbReference type="AlphaFoldDB" id="A0A6L9XWJ7"/>
<dbReference type="InterPro" id="IPR035466">
    <property type="entry name" value="GlmS/AgaS_SIS"/>
</dbReference>
<comment type="caution">
    <text evidence="3">The sequence shown here is derived from an EMBL/GenBank/DDBJ whole genome shotgun (WGS) entry which is preliminary data.</text>
</comment>
<reference evidence="3 4" key="1">
    <citation type="journal article" date="2014" name="J. Microbiol.">
        <title>Diaminobutyricibacter tongyongensis gen. nov., sp. nov. and Homoserinibacter gongjuensis gen. nov., sp. nov. belong to the family Microbacteriaceae.</title>
        <authorList>
            <person name="Kim S.J."/>
            <person name="Ahn J.H."/>
            <person name="Weon H.Y."/>
            <person name="Hamada M."/>
            <person name="Suzuki K."/>
            <person name="Kwon S.W."/>
        </authorList>
    </citation>
    <scope>NUCLEOTIDE SEQUENCE [LARGE SCALE GENOMIC DNA]</scope>
    <source>
        <strain evidence="3 4">NBRC 108724</strain>
    </source>
</reference>
<keyword evidence="4" id="KW-1185">Reference proteome</keyword>
<dbReference type="Proteomes" id="UP000474967">
    <property type="component" value="Unassembled WGS sequence"/>
</dbReference>
<evidence type="ECO:0000256" key="1">
    <source>
        <dbReference type="ARBA" id="ARBA00022737"/>
    </source>
</evidence>
<evidence type="ECO:0000259" key="2">
    <source>
        <dbReference type="PROSITE" id="PS51464"/>
    </source>
</evidence>
<name>A0A6L9XWJ7_9MICO</name>
<dbReference type="Pfam" id="PF01380">
    <property type="entry name" value="SIS"/>
    <property type="match status" value="2"/>
</dbReference>
<dbReference type="PANTHER" id="PTHR10937:SF8">
    <property type="entry name" value="AMINOTRANSFERASE-RELATED"/>
    <property type="match status" value="1"/>
</dbReference>
<evidence type="ECO:0000313" key="4">
    <source>
        <dbReference type="Proteomes" id="UP000474967"/>
    </source>
</evidence>
<dbReference type="EMBL" id="JAAGWY010000002">
    <property type="protein sequence ID" value="NEN05812.1"/>
    <property type="molecule type" value="Genomic_DNA"/>
</dbReference>